<name>A0A0C2UY61_PARME</name>
<evidence type="ECO:0000313" key="1">
    <source>
        <dbReference type="EMBL" id="KIL97746.1"/>
    </source>
</evidence>
<evidence type="ECO:0000313" key="2">
    <source>
        <dbReference type="Proteomes" id="UP000031971"/>
    </source>
</evidence>
<dbReference type="AlphaFoldDB" id="A0A0C2UY61"/>
<sequence length="205" mass="22967">MRIGLDFDNTLAGYDRVFRDAALTAGFAEAARAPTKKEVRDLVRLSAEGDIAWQRLQAEVYARRMPEAELIGGVAEFLAECRRRNWTISIVSHKTETAPYDPLGINLRDAALDWMEAKGFFSATGFGLDRADVHFRATRAEKIAKIAELDCAAFVDDLEEVFNEPGFPEGVARYLYHPGTPLPRGDFLPFSDWQSLGRDLLQRLG</sequence>
<evidence type="ECO:0008006" key="3">
    <source>
        <dbReference type="Google" id="ProtNLM"/>
    </source>
</evidence>
<dbReference type="InterPro" id="IPR036412">
    <property type="entry name" value="HAD-like_sf"/>
</dbReference>
<dbReference type="EMBL" id="JXSL01000030">
    <property type="protein sequence ID" value="KIL97746.1"/>
    <property type="molecule type" value="Genomic_DNA"/>
</dbReference>
<dbReference type="InterPro" id="IPR023214">
    <property type="entry name" value="HAD_sf"/>
</dbReference>
<dbReference type="SUPFAM" id="SSF56784">
    <property type="entry name" value="HAD-like"/>
    <property type="match status" value="1"/>
</dbReference>
<gene>
    <name evidence="1" type="ORF">CCC_00807</name>
</gene>
<dbReference type="STRING" id="272627.CCC_00807"/>
<comment type="caution">
    <text evidence="1">The sequence shown here is derived from an EMBL/GenBank/DDBJ whole genome shotgun (WGS) entry which is preliminary data.</text>
</comment>
<organism evidence="1 2">
    <name type="scientific">Paramagnetospirillum magnetotacticum MS-1</name>
    <dbReference type="NCBI Taxonomy" id="272627"/>
    <lineage>
        <taxon>Bacteria</taxon>
        <taxon>Pseudomonadati</taxon>
        <taxon>Pseudomonadota</taxon>
        <taxon>Alphaproteobacteria</taxon>
        <taxon>Rhodospirillales</taxon>
        <taxon>Magnetospirillaceae</taxon>
        <taxon>Paramagnetospirillum</taxon>
    </lineage>
</organism>
<dbReference type="Gene3D" id="3.40.50.1000">
    <property type="entry name" value="HAD superfamily/HAD-like"/>
    <property type="match status" value="1"/>
</dbReference>
<reference evidence="1 2" key="1">
    <citation type="submission" date="2015-01" db="EMBL/GenBank/DDBJ databases">
        <title>Genome Sequence of Magnetospirillum magnetotacticum Strain MS-1.</title>
        <authorList>
            <person name="Marinov G.K."/>
            <person name="Smalley M.D."/>
            <person name="DeSalvo G."/>
        </authorList>
    </citation>
    <scope>NUCLEOTIDE SEQUENCE [LARGE SCALE GENOMIC DNA]</scope>
    <source>
        <strain evidence="1 2">MS-1</strain>
    </source>
</reference>
<protein>
    <recommendedName>
        <fullName evidence="3">Haloacid dehalogenase-like hydrolase</fullName>
    </recommendedName>
</protein>
<dbReference type="OrthoDB" id="573782at2"/>
<dbReference type="Proteomes" id="UP000031971">
    <property type="component" value="Unassembled WGS sequence"/>
</dbReference>
<accession>A0A0C2UY61</accession>
<proteinExistence type="predicted"/>
<keyword evidence="2" id="KW-1185">Reference proteome</keyword>
<dbReference type="RefSeq" id="WP_009871260.1">
    <property type="nucleotide sequence ID" value="NZ_JXSL01000030.1"/>
</dbReference>